<dbReference type="NCBIfam" id="TIGR03170">
    <property type="entry name" value="flgA_cterm"/>
    <property type="match status" value="1"/>
</dbReference>
<evidence type="ECO:0000256" key="4">
    <source>
        <dbReference type="RuleBase" id="RU362063"/>
    </source>
</evidence>
<accession>A0A8J2UKF3</accession>
<comment type="function">
    <text evidence="4">Involved in the assembly process of the P-ring formation. It may associate with FlgF on the rod constituting a structure essential for the P-ring assembly or may act as a modulator protein for the P-ring assembly.</text>
</comment>
<evidence type="ECO:0000256" key="1">
    <source>
        <dbReference type="ARBA" id="ARBA00004418"/>
    </source>
</evidence>
<protein>
    <recommendedName>
        <fullName evidence="4">Flagella basal body P-ring formation protein FlgA</fullName>
    </recommendedName>
</protein>
<keyword evidence="2" id="KW-0732">Signal</keyword>
<reference evidence="6" key="1">
    <citation type="journal article" date="2014" name="Int. J. Syst. Evol. Microbiol.">
        <title>Complete genome sequence of Corynebacterium casei LMG S-19264T (=DSM 44701T), isolated from a smear-ripened cheese.</title>
        <authorList>
            <consortium name="US DOE Joint Genome Institute (JGI-PGF)"/>
            <person name="Walter F."/>
            <person name="Albersmeier A."/>
            <person name="Kalinowski J."/>
            <person name="Ruckert C."/>
        </authorList>
    </citation>
    <scope>NUCLEOTIDE SEQUENCE</scope>
    <source>
        <strain evidence="6">CCM 7086</strain>
    </source>
</reference>
<dbReference type="Gene3D" id="2.30.30.760">
    <property type="match status" value="1"/>
</dbReference>
<gene>
    <name evidence="6" type="primary">flgA</name>
    <name evidence="6" type="ORF">GCM10007205_11210</name>
</gene>
<dbReference type="InterPro" id="IPR013974">
    <property type="entry name" value="SAF"/>
</dbReference>
<comment type="similarity">
    <text evidence="4">Belongs to the FlgA family.</text>
</comment>
<feature type="domain" description="SAF" evidence="5">
    <location>
        <begin position="103"/>
        <end position="165"/>
    </location>
</feature>
<keyword evidence="7" id="KW-1185">Reference proteome</keyword>
<evidence type="ECO:0000256" key="3">
    <source>
        <dbReference type="ARBA" id="ARBA00022764"/>
    </source>
</evidence>
<evidence type="ECO:0000256" key="2">
    <source>
        <dbReference type="ARBA" id="ARBA00022729"/>
    </source>
</evidence>
<keyword evidence="6" id="KW-0969">Cilium</keyword>
<dbReference type="Proteomes" id="UP000620266">
    <property type="component" value="Unassembled WGS sequence"/>
</dbReference>
<evidence type="ECO:0000259" key="5">
    <source>
        <dbReference type="SMART" id="SM00858"/>
    </source>
</evidence>
<proteinExistence type="inferred from homology"/>
<dbReference type="EMBL" id="BMCG01000002">
    <property type="protein sequence ID" value="GGC03830.1"/>
    <property type="molecule type" value="Genomic_DNA"/>
</dbReference>
<dbReference type="Gene3D" id="3.90.1210.10">
    <property type="entry name" value="Antifreeze-like/N-acetylneuraminic acid synthase C-terminal domain"/>
    <property type="match status" value="1"/>
</dbReference>
<dbReference type="PANTHER" id="PTHR36307">
    <property type="entry name" value="FLAGELLA BASAL BODY P-RING FORMATION PROTEIN FLGA"/>
    <property type="match status" value="1"/>
</dbReference>
<evidence type="ECO:0000313" key="7">
    <source>
        <dbReference type="Proteomes" id="UP000620266"/>
    </source>
</evidence>
<dbReference type="InterPro" id="IPR039246">
    <property type="entry name" value="Flagellar_FlgA"/>
</dbReference>
<dbReference type="CDD" id="cd11614">
    <property type="entry name" value="SAF_CpaB_FlgA_like"/>
    <property type="match status" value="1"/>
</dbReference>
<dbReference type="Pfam" id="PF17656">
    <property type="entry name" value="ChapFlgA_N"/>
    <property type="match status" value="1"/>
</dbReference>
<dbReference type="GO" id="GO:0044780">
    <property type="term" value="P:bacterial-type flagellum assembly"/>
    <property type="evidence" value="ECO:0007669"/>
    <property type="project" value="InterPro"/>
</dbReference>
<comment type="caution">
    <text evidence="6">The sequence shown here is derived from an EMBL/GenBank/DDBJ whole genome shotgun (WGS) entry which is preliminary data.</text>
</comment>
<dbReference type="SMART" id="SM00858">
    <property type="entry name" value="SAF"/>
    <property type="match status" value="1"/>
</dbReference>
<keyword evidence="6" id="KW-0282">Flagellum</keyword>
<sequence>MLAALCMAAPPVWAQAAETPRQDINVIQQTVEQFLVTQAAGLPGEVKVTVGAIDSRLRMPACTVPQAFMPPGGKAWGKTTVGVRCTAPSPWTIYVAAQVKVYGEYLAAAVPLAQGQTIGETDLARVKGDLTALPPGIIVDASQAVGRTTTSSVRLGAPLRQDALRNQQAIQQGQAVRVVYNGSGFSISSEARALNNANEGQMTQVRTQNGQVLSGIARLGGVVEMTY</sequence>
<dbReference type="InterPro" id="IPR041231">
    <property type="entry name" value="FlgA_N"/>
</dbReference>
<keyword evidence="4" id="KW-1005">Bacterial flagellum biogenesis</keyword>
<reference evidence="6" key="2">
    <citation type="submission" date="2020-09" db="EMBL/GenBank/DDBJ databases">
        <authorList>
            <person name="Sun Q."/>
            <person name="Sedlacek I."/>
        </authorList>
    </citation>
    <scope>NUCLEOTIDE SEQUENCE</scope>
    <source>
        <strain evidence="6">CCM 7086</strain>
    </source>
</reference>
<dbReference type="GO" id="GO:0042597">
    <property type="term" value="C:periplasmic space"/>
    <property type="evidence" value="ECO:0007669"/>
    <property type="project" value="UniProtKB-SubCell"/>
</dbReference>
<dbReference type="AlphaFoldDB" id="A0A8J2UKF3"/>
<keyword evidence="3 4" id="KW-0574">Periplasm</keyword>
<dbReference type="InterPro" id="IPR017585">
    <property type="entry name" value="SAF_FlgA"/>
</dbReference>
<evidence type="ECO:0000313" key="6">
    <source>
        <dbReference type="EMBL" id="GGC03830.1"/>
    </source>
</evidence>
<organism evidence="6 7">
    <name type="scientific">Oxalicibacterium flavum</name>
    <dbReference type="NCBI Taxonomy" id="179467"/>
    <lineage>
        <taxon>Bacteria</taxon>
        <taxon>Pseudomonadati</taxon>
        <taxon>Pseudomonadota</taxon>
        <taxon>Betaproteobacteria</taxon>
        <taxon>Burkholderiales</taxon>
        <taxon>Oxalobacteraceae</taxon>
        <taxon>Oxalicibacterium</taxon>
    </lineage>
</organism>
<dbReference type="PANTHER" id="PTHR36307:SF1">
    <property type="entry name" value="FLAGELLA BASAL BODY P-RING FORMATION PROTEIN FLGA"/>
    <property type="match status" value="1"/>
</dbReference>
<name>A0A8J2UKF3_9BURK</name>
<comment type="subcellular location">
    <subcellularLocation>
        <location evidence="1 4">Periplasm</location>
    </subcellularLocation>
</comment>
<keyword evidence="6" id="KW-0966">Cell projection</keyword>
<dbReference type="Pfam" id="PF13144">
    <property type="entry name" value="ChapFlgA"/>
    <property type="match status" value="1"/>
</dbReference>